<keyword evidence="2" id="KW-1133">Transmembrane helix</keyword>
<dbReference type="Pfam" id="PF06961">
    <property type="entry name" value="DUF1294"/>
    <property type="match status" value="1"/>
</dbReference>
<feature type="transmembrane region" description="Helical" evidence="2">
    <location>
        <begin position="36"/>
        <end position="54"/>
    </location>
</feature>
<dbReference type="InterPro" id="IPR010718">
    <property type="entry name" value="DUF1294"/>
</dbReference>
<sequence>MANPVAKPMTNSRTKNTPKASSKPAARGQSKGQSSWLALSVIPLFILLYLLIDLRWPMPHWWALSYLLLSLLCLVVYAIDKAAAKAGRWRTPENTLHLLALSGGWPGALLAQQWLRHKSSKLAFRIVFWITVVLNIALFLLFTTPLLALFNY</sequence>
<dbReference type="RefSeq" id="WP_126128884.1">
    <property type="nucleotide sequence ID" value="NZ_CP034464.1"/>
</dbReference>
<evidence type="ECO:0000256" key="1">
    <source>
        <dbReference type="SAM" id="MobiDB-lite"/>
    </source>
</evidence>
<dbReference type="Proteomes" id="UP000275663">
    <property type="component" value="Chromosome"/>
</dbReference>
<feature type="transmembrane region" description="Helical" evidence="2">
    <location>
        <begin position="126"/>
        <end position="150"/>
    </location>
</feature>
<accession>A0A3S9HN22</accession>
<feature type="compositionally biased region" description="Polar residues" evidence="1">
    <location>
        <begin position="9"/>
        <end position="20"/>
    </location>
</feature>
<dbReference type="EMBL" id="CP034464">
    <property type="protein sequence ID" value="AZP13512.1"/>
    <property type="molecule type" value="Genomic_DNA"/>
</dbReference>
<gene>
    <name evidence="3" type="ORF">EJN92_16880</name>
</gene>
<evidence type="ECO:0000313" key="3">
    <source>
        <dbReference type="EMBL" id="AZP13512.1"/>
    </source>
</evidence>
<dbReference type="OrthoDB" id="72963at2"/>
<evidence type="ECO:0000256" key="2">
    <source>
        <dbReference type="SAM" id="Phobius"/>
    </source>
</evidence>
<reference evidence="3 4" key="1">
    <citation type="journal article" date="2011" name="Int. J. Syst. Evol. Microbiol.">
        <title>Description of Undibacterium oligocarboniphilum sp. nov., isolated from purified water, and Undibacterium pigrum strain CCUG 49012 as the type strain of Undibacterium parvum sp. nov., and emended descriptions of the genus Undibacterium and the species Undibacterium pigrum.</title>
        <authorList>
            <person name="Eder W."/>
            <person name="Wanner G."/>
            <person name="Ludwig W."/>
            <person name="Busse H.J."/>
            <person name="Ziemke-Kageler F."/>
            <person name="Lang E."/>
        </authorList>
    </citation>
    <scope>NUCLEOTIDE SEQUENCE [LARGE SCALE GENOMIC DNA]</scope>
    <source>
        <strain evidence="3 4">DSM 23061</strain>
    </source>
</reference>
<feature type="region of interest" description="Disordered" evidence="1">
    <location>
        <begin position="1"/>
        <end position="29"/>
    </location>
</feature>
<protein>
    <submittedName>
        <fullName evidence="3">DUF1294 domain-containing protein</fullName>
    </submittedName>
</protein>
<evidence type="ECO:0000313" key="4">
    <source>
        <dbReference type="Proteomes" id="UP000275663"/>
    </source>
</evidence>
<proteinExistence type="predicted"/>
<keyword evidence="2" id="KW-0812">Transmembrane</keyword>
<feature type="transmembrane region" description="Helical" evidence="2">
    <location>
        <begin position="60"/>
        <end position="79"/>
    </location>
</feature>
<dbReference type="AlphaFoldDB" id="A0A3S9HN22"/>
<keyword evidence="2" id="KW-0472">Membrane</keyword>
<organism evidence="3 4">
    <name type="scientific">Undibacterium parvum</name>
    <dbReference type="NCBI Taxonomy" id="401471"/>
    <lineage>
        <taxon>Bacteria</taxon>
        <taxon>Pseudomonadati</taxon>
        <taxon>Pseudomonadota</taxon>
        <taxon>Betaproteobacteria</taxon>
        <taxon>Burkholderiales</taxon>
        <taxon>Oxalobacteraceae</taxon>
        <taxon>Undibacterium</taxon>
    </lineage>
</organism>
<dbReference type="KEGG" id="upv:EJN92_16880"/>
<name>A0A3S9HN22_9BURK</name>
<keyword evidence="4" id="KW-1185">Reference proteome</keyword>